<reference evidence="5" key="1">
    <citation type="submission" date="2022-11" db="EMBL/GenBank/DDBJ databases">
        <title>Minimal conservation of predation-associated metabolite biosynthetic gene clusters underscores biosynthetic potential of Myxococcota including descriptions for ten novel species: Archangium lansinium sp. nov., Myxococcus landrumus sp. nov., Nannocystis bai.</title>
        <authorList>
            <person name="Ahearne A."/>
            <person name="Stevens C."/>
            <person name="Phillips K."/>
        </authorList>
    </citation>
    <scope>NUCLEOTIDE SEQUENCE</scope>
    <source>
        <strain evidence="5">Na p29</strain>
    </source>
</reference>
<dbReference type="InterPro" id="IPR002347">
    <property type="entry name" value="SDR_fam"/>
</dbReference>
<dbReference type="SMART" id="SM00822">
    <property type="entry name" value="PKS_KR"/>
    <property type="match status" value="1"/>
</dbReference>
<dbReference type="EC" id="1.1.1.47" evidence="5"/>
<dbReference type="PRINTS" id="PR00080">
    <property type="entry name" value="SDRFAMILY"/>
</dbReference>
<proteinExistence type="inferred from homology"/>
<keyword evidence="2 5" id="KW-0560">Oxidoreductase</keyword>
<name>A0A9X3EQM0_9BACT</name>
<dbReference type="InterPro" id="IPR020904">
    <property type="entry name" value="Sc_DH/Rdtase_CS"/>
</dbReference>
<dbReference type="NCBIfam" id="NF005559">
    <property type="entry name" value="PRK07231.1"/>
    <property type="match status" value="1"/>
</dbReference>
<dbReference type="RefSeq" id="WP_267771110.1">
    <property type="nucleotide sequence ID" value="NZ_JAPNKE010000002.1"/>
</dbReference>
<evidence type="ECO:0000313" key="6">
    <source>
        <dbReference type="Proteomes" id="UP001150924"/>
    </source>
</evidence>
<evidence type="ECO:0000256" key="3">
    <source>
        <dbReference type="ARBA" id="ARBA00023027"/>
    </source>
</evidence>
<dbReference type="Gene3D" id="3.40.50.720">
    <property type="entry name" value="NAD(P)-binding Rossmann-like Domain"/>
    <property type="match status" value="1"/>
</dbReference>
<evidence type="ECO:0000256" key="1">
    <source>
        <dbReference type="ARBA" id="ARBA00006484"/>
    </source>
</evidence>
<sequence>MPNTAETPTSCRRFAGKTAIVTGGASGIGLAAARRLAAEGARLVLADLHGEAADSAARALVAAGAAEALGVACDVSRDDQVEACMRRALDRFGAVDVIVNNAGLMTFEPFIDLTGADWARVLGVDLMGAFLFIRQGLLHMHAGGAIVNVSSIHARETEPHVAPYAAAKAALVSLTRSAAIEGKPRGIRVNAVLPGAIDTPMLWENPNVKSGVERIDRSEVGHPEDVAAAIAFLAAPEAAFVQGTAMVVDGGRLARL</sequence>
<accession>A0A9X3EQM0</accession>
<dbReference type="Pfam" id="PF13561">
    <property type="entry name" value="adh_short_C2"/>
    <property type="match status" value="1"/>
</dbReference>
<dbReference type="Proteomes" id="UP001150924">
    <property type="component" value="Unassembled WGS sequence"/>
</dbReference>
<dbReference type="CDD" id="cd05233">
    <property type="entry name" value="SDR_c"/>
    <property type="match status" value="1"/>
</dbReference>
<dbReference type="GO" id="GO:0047936">
    <property type="term" value="F:glucose 1-dehydrogenase [NAD(P)+] activity"/>
    <property type="evidence" value="ECO:0007669"/>
    <property type="project" value="UniProtKB-EC"/>
</dbReference>
<evidence type="ECO:0000313" key="5">
    <source>
        <dbReference type="EMBL" id="MCY1008477.1"/>
    </source>
</evidence>
<evidence type="ECO:0000259" key="4">
    <source>
        <dbReference type="SMART" id="SM00822"/>
    </source>
</evidence>
<dbReference type="InterPro" id="IPR036291">
    <property type="entry name" value="NAD(P)-bd_dom_sf"/>
</dbReference>
<comment type="caution">
    <text evidence="5">The sequence shown here is derived from an EMBL/GenBank/DDBJ whole genome shotgun (WGS) entry which is preliminary data.</text>
</comment>
<protein>
    <submittedName>
        <fullName evidence="5">Glucose 1-dehydrogenase</fullName>
        <ecNumber evidence="5">1.1.1.47</ecNumber>
    </submittedName>
</protein>
<dbReference type="EMBL" id="JAPNKE010000002">
    <property type="protein sequence ID" value="MCY1008477.1"/>
    <property type="molecule type" value="Genomic_DNA"/>
</dbReference>
<keyword evidence="3" id="KW-0520">NAD</keyword>
<dbReference type="InterPro" id="IPR057326">
    <property type="entry name" value="KR_dom"/>
</dbReference>
<evidence type="ECO:0000256" key="2">
    <source>
        <dbReference type="ARBA" id="ARBA00023002"/>
    </source>
</evidence>
<dbReference type="SUPFAM" id="SSF51735">
    <property type="entry name" value="NAD(P)-binding Rossmann-fold domains"/>
    <property type="match status" value="1"/>
</dbReference>
<gene>
    <name evidence="5" type="ORF">OV079_23545</name>
</gene>
<dbReference type="AlphaFoldDB" id="A0A9X3EQM0"/>
<keyword evidence="6" id="KW-1185">Reference proteome</keyword>
<organism evidence="5 6">
    <name type="scientific">Nannocystis pusilla</name>
    <dbReference type="NCBI Taxonomy" id="889268"/>
    <lineage>
        <taxon>Bacteria</taxon>
        <taxon>Pseudomonadati</taxon>
        <taxon>Myxococcota</taxon>
        <taxon>Polyangia</taxon>
        <taxon>Nannocystales</taxon>
        <taxon>Nannocystaceae</taxon>
        <taxon>Nannocystis</taxon>
    </lineage>
</organism>
<dbReference type="PROSITE" id="PS00061">
    <property type="entry name" value="ADH_SHORT"/>
    <property type="match status" value="1"/>
</dbReference>
<dbReference type="PANTHER" id="PTHR24321:SF8">
    <property type="entry name" value="ESTRADIOL 17-BETA-DEHYDROGENASE 8-RELATED"/>
    <property type="match status" value="1"/>
</dbReference>
<dbReference type="PANTHER" id="PTHR24321">
    <property type="entry name" value="DEHYDROGENASES, SHORT CHAIN"/>
    <property type="match status" value="1"/>
</dbReference>
<dbReference type="PRINTS" id="PR00081">
    <property type="entry name" value="GDHRDH"/>
</dbReference>
<dbReference type="FunFam" id="3.40.50.720:FF:000084">
    <property type="entry name" value="Short-chain dehydrogenase reductase"/>
    <property type="match status" value="1"/>
</dbReference>
<comment type="similarity">
    <text evidence="1">Belongs to the short-chain dehydrogenases/reductases (SDR) family.</text>
</comment>
<feature type="domain" description="Ketoreductase" evidence="4">
    <location>
        <begin position="17"/>
        <end position="195"/>
    </location>
</feature>